<dbReference type="PANTHER" id="PTHR10182:SF3">
    <property type="entry name" value="PROTEIN MO25"/>
    <property type="match status" value="1"/>
</dbReference>
<dbReference type="InterPro" id="IPR013878">
    <property type="entry name" value="Mo25"/>
</dbReference>
<dbReference type="Gene3D" id="1.25.10.10">
    <property type="entry name" value="Leucine-rich Repeat Variant"/>
    <property type="match status" value="1"/>
</dbReference>
<dbReference type="EMBL" id="LHPG02000018">
    <property type="protein sequence ID" value="PRW33057.1"/>
    <property type="molecule type" value="Genomic_DNA"/>
</dbReference>
<organism evidence="2 3">
    <name type="scientific">Chlorella sorokiniana</name>
    <name type="common">Freshwater green alga</name>
    <dbReference type="NCBI Taxonomy" id="3076"/>
    <lineage>
        <taxon>Eukaryota</taxon>
        <taxon>Viridiplantae</taxon>
        <taxon>Chlorophyta</taxon>
        <taxon>core chlorophytes</taxon>
        <taxon>Trebouxiophyceae</taxon>
        <taxon>Chlorellales</taxon>
        <taxon>Chlorellaceae</taxon>
        <taxon>Chlorella clade</taxon>
        <taxon>Chlorella</taxon>
    </lineage>
</organism>
<dbReference type="OrthoDB" id="609103at2759"/>
<sequence>MAGRLLGRLRSKDPGQLVQQCHQAFLKMPFEANPERVGEEVSRLLHQMKEAMFGEEEAGQPHSNKDAAVMIAYEAVNCGLLSEMVSYLGMLEFESRKDLVAIFGALVRIEHNGDYPGLRYVMENDALLVTLFDGYDDPEIALQCGQMFRDCIRHEPVARLVLDSHIFPAMFGKLELSNFEVASDVFSTFKDLLTRHKPLVAHFLADNYTEFFKLYTELLKSDNYVTRRQSLKLLGELLLDRSNVKIMMQYVADVDNLCLMMNLLKDPSRSIQFEAFHVFKVFVANPNKTRPVVDILYNNKDKLLKYLDDFHNDRDDEQFKEEKAVIIKEISLLQPAPPLPAQ</sequence>
<keyword evidence="3" id="KW-1185">Reference proteome</keyword>
<dbReference type="AlphaFoldDB" id="A0A2P6TG26"/>
<evidence type="ECO:0000313" key="2">
    <source>
        <dbReference type="EMBL" id="PRW33057.1"/>
    </source>
</evidence>
<protein>
    <submittedName>
        <fullName evidence="2">Degreening-related dee76</fullName>
    </submittedName>
</protein>
<accession>A0A2P6TG26</accession>
<dbReference type="GO" id="GO:0035556">
    <property type="term" value="P:intracellular signal transduction"/>
    <property type="evidence" value="ECO:0007669"/>
    <property type="project" value="TreeGrafter"/>
</dbReference>
<dbReference type="SUPFAM" id="SSF48371">
    <property type="entry name" value="ARM repeat"/>
    <property type="match status" value="1"/>
</dbReference>
<dbReference type="PANTHER" id="PTHR10182">
    <property type="entry name" value="CALCIUM-BINDING PROTEIN 39-RELATED"/>
    <property type="match status" value="1"/>
</dbReference>
<dbReference type="InterPro" id="IPR011989">
    <property type="entry name" value="ARM-like"/>
</dbReference>
<evidence type="ECO:0000313" key="3">
    <source>
        <dbReference type="Proteomes" id="UP000239899"/>
    </source>
</evidence>
<dbReference type="GO" id="GO:0043539">
    <property type="term" value="F:protein serine/threonine kinase activator activity"/>
    <property type="evidence" value="ECO:0007669"/>
    <property type="project" value="TreeGrafter"/>
</dbReference>
<comment type="caution">
    <text evidence="2">The sequence shown here is derived from an EMBL/GenBank/DDBJ whole genome shotgun (WGS) entry which is preliminary data.</text>
</comment>
<gene>
    <name evidence="2" type="ORF">C2E21_8092</name>
</gene>
<dbReference type="STRING" id="3076.A0A2P6TG26"/>
<evidence type="ECO:0000256" key="1">
    <source>
        <dbReference type="ARBA" id="ARBA00011012"/>
    </source>
</evidence>
<reference evidence="2 3" key="1">
    <citation type="journal article" date="2018" name="Plant J.">
        <title>Genome sequences of Chlorella sorokiniana UTEX 1602 and Micractinium conductrix SAG 241.80: implications to maltose excretion by a green alga.</title>
        <authorList>
            <person name="Arriola M.B."/>
            <person name="Velmurugan N."/>
            <person name="Zhang Y."/>
            <person name="Plunkett M.H."/>
            <person name="Hondzo H."/>
            <person name="Barney B.M."/>
        </authorList>
    </citation>
    <scope>NUCLEOTIDE SEQUENCE [LARGE SCALE GENOMIC DNA]</scope>
    <source>
        <strain evidence="3">UTEX 1602</strain>
    </source>
</reference>
<dbReference type="Proteomes" id="UP000239899">
    <property type="component" value="Unassembled WGS sequence"/>
</dbReference>
<dbReference type="InterPro" id="IPR016024">
    <property type="entry name" value="ARM-type_fold"/>
</dbReference>
<proteinExistence type="inferred from homology"/>
<comment type="similarity">
    <text evidence="1">Belongs to the Mo25 family.</text>
</comment>
<dbReference type="Pfam" id="PF08569">
    <property type="entry name" value="Mo25"/>
    <property type="match status" value="1"/>
</dbReference>
<name>A0A2P6TG26_CHLSO</name>